<dbReference type="SMART" id="SM00356">
    <property type="entry name" value="ZnF_C3H1"/>
    <property type="match status" value="2"/>
</dbReference>
<dbReference type="GeneTree" id="ENSGT00390000001338"/>
<evidence type="ECO:0000256" key="8">
    <source>
        <dbReference type="ARBA" id="ARBA00037262"/>
    </source>
</evidence>
<evidence type="ECO:0000256" key="11">
    <source>
        <dbReference type="PROSITE-ProRule" id="PRU00601"/>
    </source>
</evidence>
<dbReference type="SUPFAM" id="SSF161219">
    <property type="entry name" value="CHY zinc finger-like"/>
    <property type="match status" value="1"/>
</dbReference>
<evidence type="ECO:0000256" key="4">
    <source>
        <dbReference type="ARBA" id="ARBA00022771"/>
    </source>
</evidence>
<keyword evidence="3 12" id="KW-0479">Metal-binding</keyword>
<keyword evidence="6" id="KW-0813">Transport</keyword>
<dbReference type="GO" id="GO:0005643">
    <property type="term" value="C:nuclear pore"/>
    <property type="evidence" value="ECO:0007669"/>
    <property type="project" value="UniProtKB-SubCell"/>
</dbReference>
<dbReference type="PANTHER" id="PTHR46527">
    <property type="entry name" value="NUCLEOPORIN-LIKE PROTEIN 2"/>
    <property type="match status" value="1"/>
</dbReference>
<reference evidence="16" key="1">
    <citation type="submission" date="2025-08" db="UniProtKB">
        <authorList>
            <consortium name="Ensembl"/>
        </authorList>
    </citation>
    <scope>IDENTIFICATION</scope>
</reference>
<dbReference type="InterPro" id="IPR008913">
    <property type="entry name" value="Znf_CHY"/>
</dbReference>
<dbReference type="InterPro" id="IPR051767">
    <property type="entry name" value="Nucleoporin_NUP42"/>
</dbReference>
<keyword evidence="7" id="KW-0539">Nucleus</keyword>
<keyword evidence="6" id="KW-0509">mRNA transport</keyword>
<feature type="region of interest" description="Disordered" evidence="13">
    <location>
        <begin position="333"/>
        <end position="398"/>
    </location>
</feature>
<feature type="compositionally biased region" description="Acidic residues" evidence="13">
    <location>
        <begin position="351"/>
        <end position="387"/>
    </location>
</feature>
<feature type="domain" description="CHY-type" evidence="15">
    <location>
        <begin position="572"/>
        <end position="640"/>
    </location>
</feature>
<evidence type="ECO:0000259" key="14">
    <source>
        <dbReference type="PROSITE" id="PS50103"/>
    </source>
</evidence>
<evidence type="ECO:0000256" key="6">
    <source>
        <dbReference type="ARBA" id="ARBA00023132"/>
    </source>
</evidence>
<evidence type="ECO:0000313" key="17">
    <source>
        <dbReference type="Proteomes" id="UP000694569"/>
    </source>
</evidence>
<dbReference type="Ensembl" id="ENSLLET00000010651.1">
    <property type="protein sequence ID" value="ENSLLEP00000010250.1"/>
    <property type="gene ID" value="ENSLLEG00000006536.1"/>
</dbReference>
<evidence type="ECO:0000256" key="13">
    <source>
        <dbReference type="SAM" id="MobiDB-lite"/>
    </source>
</evidence>
<feature type="zinc finger region" description="C3H1-type" evidence="12">
    <location>
        <begin position="30"/>
        <end position="58"/>
    </location>
</feature>
<evidence type="ECO:0000256" key="1">
    <source>
        <dbReference type="ARBA" id="ARBA00004335"/>
    </source>
</evidence>
<keyword evidence="4 11" id="KW-0863">Zinc-finger</keyword>
<feature type="zinc finger region" description="C3H1-type" evidence="12">
    <location>
        <begin position="105"/>
        <end position="132"/>
    </location>
</feature>
<sequence>MMAESSAEAADSPQQTEHGAESRKVFRQEQQQPRLCRFFSRGRYCQFGKRCYFLHERATHSSVGKKSESSPAEIPVQPSIPNTTNANVPAPGLTPQHGANLERRYRPRRLCRYFASGYCSLESNCRFWHPETHPPVNDNHFTHNKPVLKNTETRKPVSRPAVVPEEMKPTDVTPELANQLRQTEISQLLKRFPKDKVIIQEREDGKVTYYRVSVEPTDPDWPFDLKEMEIMLEFPDNYPLQIFNVQIPEDQVLPSVMCRHVCEASQAWLDAKHATNQLIGKVEILFRPYLLWLDRNMERLFTEGARQLKRDLDAEKAGIEFVPYQQLQVAVQTKSSVAGNHDDGNEQQADLQEDEDSDDDSESWTSCDDDEEDDDDDDEEHTEEDDTQGGMRLVEGGTGEIRRKGTEIQFLGLHLAAGVATLQAHRITVSLQCIRCKETADLSMTEKQPCVAQCERCNSRISVTFHSTIMHQYASVLGYVDIQGALPRDLILQDSVFAIGCLGCSQEGPLQNLSYGITKDMNCLNCHCKLSVSTEATKFQKVERPRKIIGNRGLNYGKKKAPRDPAIQPGKPLPDNGTCKHYKKSCRWLRFPCCGKTYPCDICHDEVEDHEMELAARMICGYCAKEQAYTNSKPCISCGNMLSKAFHSVHWEGGKGCRNRIKMSRKDKQKYANTSKTVSRKNVGKK</sequence>
<dbReference type="InterPro" id="IPR036855">
    <property type="entry name" value="Znf_CCCH_sf"/>
</dbReference>
<organism evidence="16 17">
    <name type="scientific">Leptobrachium leishanense</name>
    <name type="common">Leishan spiny toad</name>
    <dbReference type="NCBI Taxonomy" id="445787"/>
    <lineage>
        <taxon>Eukaryota</taxon>
        <taxon>Metazoa</taxon>
        <taxon>Chordata</taxon>
        <taxon>Craniata</taxon>
        <taxon>Vertebrata</taxon>
        <taxon>Euteleostomi</taxon>
        <taxon>Amphibia</taxon>
        <taxon>Batrachia</taxon>
        <taxon>Anura</taxon>
        <taxon>Pelobatoidea</taxon>
        <taxon>Megophryidae</taxon>
        <taxon>Leptobrachium</taxon>
    </lineage>
</organism>
<feature type="region of interest" description="Disordered" evidence="13">
    <location>
        <begin position="1"/>
        <end position="27"/>
    </location>
</feature>
<name>A0A8C5MAE1_9ANUR</name>
<reference evidence="16" key="2">
    <citation type="submission" date="2025-09" db="UniProtKB">
        <authorList>
            <consortium name="Ensembl"/>
        </authorList>
    </citation>
    <scope>IDENTIFICATION</scope>
</reference>
<dbReference type="GO" id="GO:0031965">
    <property type="term" value="C:nuclear membrane"/>
    <property type="evidence" value="ECO:0007669"/>
    <property type="project" value="UniProtKB-SubCell"/>
</dbReference>
<dbReference type="GO" id="GO:0008270">
    <property type="term" value="F:zinc ion binding"/>
    <property type="evidence" value="ECO:0007669"/>
    <property type="project" value="UniProtKB-KW"/>
</dbReference>
<feature type="domain" description="C3H1-type" evidence="14">
    <location>
        <begin position="30"/>
        <end position="58"/>
    </location>
</feature>
<keyword evidence="6" id="KW-0811">Translocation</keyword>
<dbReference type="PROSITE" id="PS50103">
    <property type="entry name" value="ZF_C3H1"/>
    <property type="match status" value="2"/>
</dbReference>
<dbReference type="PROSITE" id="PS51266">
    <property type="entry name" value="ZF_CHY"/>
    <property type="match status" value="1"/>
</dbReference>
<evidence type="ECO:0000256" key="3">
    <source>
        <dbReference type="ARBA" id="ARBA00022723"/>
    </source>
</evidence>
<dbReference type="InterPro" id="IPR037274">
    <property type="entry name" value="Znf_CHY_sf"/>
</dbReference>
<dbReference type="Pfam" id="PF05495">
    <property type="entry name" value="zf-CHY"/>
    <property type="match status" value="1"/>
</dbReference>
<feature type="compositionally biased region" description="Low complexity" evidence="13">
    <location>
        <begin position="1"/>
        <end position="10"/>
    </location>
</feature>
<keyword evidence="6" id="KW-0653">Protein transport</keyword>
<accession>A0A8C5MAE1</accession>
<comment type="function">
    <text evidence="8">Required for the export of mRNAs containing poly(A) tails from the nucleus into the cytoplasm.</text>
</comment>
<dbReference type="Pfam" id="PF00642">
    <property type="entry name" value="zf-CCCH"/>
    <property type="match status" value="1"/>
</dbReference>
<feature type="region of interest" description="Disordered" evidence="13">
    <location>
        <begin position="62"/>
        <end position="99"/>
    </location>
</feature>
<dbReference type="Gene3D" id="4.10.1000.10">
    <property type="entry name" value="Zinc finger, CCCH-type"/>
    <property type="match status" value="1"/>
</dbReference>
<feature type="compositionally biased region" description="Basic and acidic residues" evidence="13">
    <location>
        <begin position="18"/>
        <end position="27"/>
    </location>
</feature>
<dbReference type="OrthoDB" id="411372at2759"/>
<dbReference type="SUPFAM" id="SSF90229">
    <property type="entry name" value="CCCH zinc finger"/>
    <property type="match status" value="2"/>
</dbReference>
<evidence type="ECO:0000256" key="10">
    <source>
        <dbReference type="ARBA" id="ARBA00042384"/>
    </source>
</evidence>
<keyword evidence="17" id="KW-1185">Reference proteome</keyword>
<keyword evidence="5 12" id="KW-0862">Zinc</keyword>
<evidence type="ECO:0000256" key="2">
    <source>
        <dbReference type="ARBA" id="ARBA00004567"/>
    </source>
</evidence>
<evidence type="ECO:0000313" key="16">
    <source>
        <dbReference type="Ensembl" id="ENSLLEP00000010250.1"/>
    </source>
</evidence>
<evidence type="ECO:0000256" key="5">
    <source>
        <dbReference type="ARBA" id="ARBA00022833"/>
    </source>
</evidence>
<evidence type="ECO:0000256" key="7">
    <source>
        <dbReference type="ARBA" id="ARBA00023242"/>
    </source>
</evidence>
<evidence type="ECO:0000256" key="12">
    <source>
        <dbReference type="PROSITE-ProRule" id="PRU00723"/>
    </source>
</evidence>
<protein>
    <recommendedName>
        <fullName evidence="9">Nucleoporin NUP42</fullName>
    </recommendedName>
    <alternativeName>
        <fullName evidence="10">Nucleoporin-like protein 2</fullName>
    </alternativeName>
</protein>
<dbReference type="PANTHER" id="PTHR46527:SF1">
    <property type="entry name" value="NUCLEOPORIN NUP42"/>
    <property type="match status" value="1"/>
</dbReference>
<feature type="domain" description="C3H1-type" evidence="14">
    <location>
        <begin position="105"/>
        <end position="132"/>
    </location>
</feature>
<keyword evidence="6" id="KW-0906">Nuclear pore complex</keyword>
<dbReference type="InterPro" id="IPR000571">
    <property type="entry name" value="Znf_CCCH"/>
</dbReference>
<dbReference type="AlphaFoldDB" id="A0A8C5MAE1"/>
<comment type="subcellular location">
    <subcellularLocation>
        <location evidence="1">Nucleus membrane</location>
        <topology evidence="1">Peripheral membrane protein</topology>
        <orientation evidence="1">Cytoplasmic side</orientation>
    </subcellularLocation>
    <subcellularLocation>
        <location evidence="2">Nucleus</location>
        <location evidence="2">Nuclear pore complex</location>
    </subcellularLocation>
</comment>
<proteinExistence type="predicted"/>
<evidence type="ECO:0000256" key="9">
    <source>
        <dbReference type="ARBA" id="ARBA00039886"/>
    </source>
</evidence>
<dbReference type="Proteomes" id="UP000694569">
    <property type="component" value="Unplaced"/>
</dbReference>
<evidence type="ECO:0000259" key="15">
    <source>
        <dbReference type="PROSITE" id="PS51266"/>
    </source>
</evidence>